<dbReference type="Gene3D" id="3.30.1370.110">
    <property type="match status" value="1"/>
</dbReference>
<comment type="subunit">
    <text evidence="8">Homodimer. Binds to stalled ribosomes, contacting rRNA.</text>
</comment>
<dbReference type="GO" id="GO:0072344">
    <property type="term" value="P:rescue of stalled ribosome"/>
    <property type="evidence" value="ECO:0007669"/>
    <property type="project" value="UniProtKB-UniRule"/>
</dbReference>
<dbReference type="InterPro" id="IPR045076">
    <property type="entry name" value="MutS"/>
</dbReference>
<dbReference type="PATRIC" id="fig|1497955.3.peg.1458"/>
<dbReference type="InterPro" id="IPR007696">
    <property type="entry name" value="DNA_mismatch_repair_MutS_core"/>
</dbReference>
<evidence type="ECO:0000256" key="1">
    <source>
        <dbReference type="ARBA" id="ARBA00022722"/>
    </source>
</evidence>
<dbReference type="FunFam" id="3.40.50.300:FF:000830">
    <property type="entry name" value="Endonuclease MutS2"/>
    <property type="match status" value="1"/>
</dbReference>
<dbReference type="PROSITE" id="PS00486">
    <property type="entry name" value="DNA_MISMATCH_REPAIR_2"/>
    <property type="match status" value="1"/>
</dbReference>
<dbReference type="PANTHER" id="PTHR48466:SF2">
    <property type="entry name" value="OS10G0509000 PROTEIN"/>
    <property type="match status" value="1"/>
</dbReference>
<dbReference type="SUPFAM" id="SSF52540">
    <property type="entry name" value="P-loop containing nucleoside triphosphate hydrolases"/>
    <property type="match status" value="1"/>
</dbReference>
<reference evidence="12" key="1">
    <citation type="submission" date="2016-01" db="EMBL/GenBank/DDBJ databases">
        <authorList>
            <person name="Mitreva M."/>
            <person name="Pepin K.H."/>
            <person name="Mihindukulasuriya K.A."/>
            <person name="Fulton R."/>
            <person name="Fronick C."/>
            <person name="O'Laughlin M."/>
            <person name="Miner T."/>
            <person name="Herter B."/>
            <person name="Rosa B.A."/>
            <person name="Cordes M."/>
            <person name="Tomlinson C."/>
            <person name="Wollam A."/>
            <person name="Palsikar V.B."/>
            <person name="Mardis E.R."/>
            <person name="Wilson R.K."/>
        </authorList>
    </citation>
    <scope>NUCLEOTIDE SEQUENCE [LARGE SCALE GENOMIC DNA]</scope>
    <source>
        <strain evidence="12">KA00274</strain>
    </source>
</reference>
<evidence type="ECO:0000256" key="2">
    <source>
        <dbReference type="ARBA" id="ARBA00022730"/>
    </source>
</evidence>
<gene>
    <name evidence="8" type="primary">mutS2</name>
    <name evidence="8" type="synonym">rqcU</name>
    <name evidence="11" type="ORF">HMPREF1872_01494</name>
</gene>
<dbReference type="EC" id="3.1.-.-" evidence="8"/>
<keyword evidence="1 8" id="KW-0540">Nuclease</keyword>
<sequence length="861" mass="96245">MLISEHDLSILEFPKILAKLATYCHYPENEQFALKIRPFADLDKANFEQRLTEAALELTKMWGEAPLYGLTVLNPYLKRVSLDASLNCAELAQISTFLRAINRLHAYIQPAIAEDEDFKQLIPPFQAYLADSKQAYQCAEFLNLDTKYNAVLLLLACLPEQPDLLKELERCIMDDNNLQDNASSELAKIRQRIKEQENKVRQSLEQLIKSNNSALQDNVITQRNNRFVVPVKASFKQQVPGLVHDSSASAQTLFIEPLAVVELNNEIRELELAEAKEIAKILFRLSQLVKAVSPELKLASNLLKIIDFSFAKAKLAKSMQANATFFVEGQSLHLIKARHPLLDVENIVPLDLTLQADIEQLLITGPNTGGKTVCLKTVALLQVMAQSGLAIPAQAESKLPFYKHIFVDIGDEQSVKLNLSTFSGHMRKVVHILEVADSSSLVVLDELGSGTDPMEGAALARAIMEMLLQRHVMTLASTHYRELKIYALDTPHVLNAACEFDTVTMQPTYHLLLGAVGVSNAFTIAKNLGLDKDVISLAQTYLSNEEQNFDQALSKIEAEGRQTRQLQVELDTKLRDLAVDKAQAERERNKLQEQRSKLKADLLQENQRTYKQKLSEVDSLLAELKELLQTCQREKVASHKNSLKDAVDLASLLKQEVKGDLSKLQGKIHDQTLHKLFQADEKSDQVLQNVNEVELGAYYLAPKLSLQGQALAVDAHKKQVTLKHKNMQVNVPVQGLIKINKLVETEVDPAADLKVKYRLPKGKAGANNENYRKLQANSAKNLPLELNLIGQRYNEAEMALEQYVDQAVLGAAKTIRVVHGKGSGILRKMVENFAKQDKRVESYRLGELGEGDTGVTIISLR</sequence>
<dbReference type="NCBIfam" id="TIGR01069">
    <property type="entry name" value="mutS2"/>
    <property type="match status" value="1"/>
</dbReference>
<keyword evidence="8" id="KW-0255">Endonuclease</keyword>
<dbReference type="InterPro" id="IPR036063">
    <property type="entry name" value="Smr_dom_sf"/>
</dbReference>
<dbReference type="InterPro" id="IPR000432">
    <property type="entry name" value="DNA_mismatch_repair_MutS_C"/>
</dbReference>
<dbReference type="GO" id="GO:0030983">
    <property type="term" value="F:mismatched DNA binding"/>
    <property type="evidence" value="ECO:0007669"/>
    <property type="project" value="InterPro"/>
</dbReference>
<keyword evidence="12" id="KW-1185">Reference proteome</keyword>
<evidence type="ECO:0000313" key="11">
    <source>
        <dbReference type="EMBL" id="KXB38772.1"/>
    </source>
</evidence>
<keyword evidence="5 8" id="KW-0067">ATP-binding</keyword>
<dbReference type="Gene3D" id="3.40.50.300">
    <property type="entry name" value="P-loop containing nucleotide triphosphate hydrolases"/>
    <property type="match status" value="1"/>
</dbReference>
<dbReference type="Pfam" id="PF00488">
    <property type="entry name" value="MutS_V"/>
    <property type="match status" value="1"/>
</dbReference>
<dbReference type="GO" id="GO:0019843">
    <property type="term" value="F:rRNA binding"/>
    <property type="evidence" value="ECO:0007669"/>
    <property type="project" value="UniProtKB-UniRule"/>
</dbReference>
<dbReference type="InterPro" id="IPR005747">
    <property type="entry name" value="MutS2"/>
</dbReference>
<dbReference type="OrthoDB" id="9808166at2"/>
<dbReference type="PIRSF" id="PIRSF005814">
    <property type="entry name" value="MutS_YshD"/>
    <property type="match status" value="1"/>
</dbReference>
<dbReference type="GO" id="GO:0043023">
    <property type="term" value="F:ribosomal large subunit binding"/>
    <property type="evidence" value="ECO:0007669"/>
    <property type="project" value="UniProtKB-UniRule"/>
</dbReference>
<feature type="domain" description="Smr" evidence="10">
    <location>
        <begin position="786"/>
        <end position="861"/>
    </location>
</feature>
<evidence type="ECO:0000256" key="8">
    <source>
        <dbReference type="HAMAP-Rule" id="MF_00092"/>
    </source>
</evidence>
<dbReference type="Pfam" id="PF01713">
    <property type="entry name" value="Smr"/>
    <property type="match status" value="1"/>
</dbReference>
<dbReference type="InterPro" id="IPR036187">
    <property type="entry name" value="DNA_mismatch_repair_MutS_sf"/>
</dbReference>
<evidence type="ECO:0000256" key="7">
    <source>
        <dbReference type="ARBA" id="ARBA00023125"/>
    </source>
</evidence>
<dbReference type="SMART" id="SM00533">
    <property type="entry name" value="MUTSd"/>
    <property type="match status" value="1"/>
</dbReference>
<dbReference type="GO" id="GO:0016887">
    <property type="term" value="F:ATP hydrolysis activity"/>
    <property type="evidence" value="ECO:0007669"/>
    <property type="project" value="InterPro"/>
</dbReference>
<protein>
    <recommendedName>
        <fullName evidence="8">Endonuclease MutS2</fullName>
        <ecNumber evidence="8">3.1.-.-</ecNumber>
    </recommendedName>
    <alternativeName>
        <fullName evidence="8">Ribosome-associated protein quality control-upstream factor</fullName>
        <shortName evidence="8">RQC-upstream factor</shortName>
        <shortName evidence="8">RqcU</shortName>
        <ecNumber evidence="8">3.6.4.-</ecNumber>
    </alternativeName>
</protein>
<dbReference type="SMART" id="SM00463">
    <property type="entry name" value="SMR"/>
    <property type="match status" value="1"/>
</dbReference>
<dbReference type="EMBL" id="LSCV01000046">
    <property type="protein sequence ID" value="KXB38772.1"/>
    <property type="molecule type" value="Genomic_DNA"/>
</dbReference>
<comment type="function">
    <text evidence="8">Acts as a ribosome collision sensor, splitting the ribosome into its 2 subunits. Detects stalled/collided 70S ribosomes which it binds and splits by an ATP-hydrolysis driven conformational change. Acts upstream of the ribosome quality control system (RQC), a ribosome-associated complex that mediates the extraction of incompletely synthesized nascent chains from stalled ribosomes and their subsequent degradation. Probably generates substrates for RQC.</text>
</comment>
<dbReference type="GO" id="GO:0004519">
    <property type="term" value="F:endonuclease activity"/>
    <property type="evidence" value="ECO:0007669"/>
    <property type="project" value="UniProtKB-UniRule"/>
</dbReference>
<dbReference type="PROSITE" id="PS50828">
    <property type="entry name" value="SMR"/>
    <property type="match status" value="1"/>
</dbReference>
<feature type="binding site" evidence="8">
    <location>
        <begin position="365"/>
        <end position="372"/>
    </location>
    <ligand>
        <name>ATP</name>
        <dbReference type="ChEBI" id="CHEBI:30616"/>
    </ligand>
</feature>
<keyword evidence="6 8" id="KW-0694">RNA-binding</keyword>
<name>A0A133Y6E0_9FIRM</name>
<dbReference type="RefSeq" id="WP_066715227.1">
    <property type="nucleotide sequence ID" value="NZ_JARFNM010000001.1"/>
</dbReference>
<dbReference type="GO" id="GO:0140664">
    <property type="term" value="F:ATP-dependent DNA damage sensor activity"/>
    <property type="evidence" value="ECO:0007669"/>
    <property type="project" value="InterPro"/>
</dbReference>
<organism evidence="11 12">
    <name type="scientific">Amygdalobacter nucleatus</name>
    <dbReference type="NCBI Taxonomy" id="3029274"/>
    <lineage>
        <taxon>Bacteria</taxon>
        <taxon>Bacillati</taxon>
        <taxon>Bacillota</taxon>
        <taxon>Clostridia</taxon>
        <taxon>Eubacteriales</taxon>
        <taxon>Oscillospiraceae</taxon>
        <taxon>Amygdalobacter</taxon>
    </lineage>
</organism>
<dbReference type="HAMAP" id="MF_00092">
    <property type="entry name" value="MutS2"/>
    <property type="match status" value="1"/>
</dbReference>
<comment type="function">
    <text evidence="8">Endonuclease that is involved in the suppression of homologous recombination and thus may have a key role in the control of bacterial genetic diversity.</text>
</comment>
<proteinExistence type="inferred from homology"/>
<dbReference type="InterPro" id="IPR027417">
    <property type="entry name" value="P-loop_NTPase"/>
</dbReference>
<dbReference type="AlphaFoldDB" id="A0A133Y6E0"/>
<evidence type="ECO:0000313" key="12">
    <source>
        <dbReference type="Proteomes" id="UP000070080"/>
    </source>
</evidence>
<keyword evidence="4 8" id="KW-0378">Hydrolase</keyword>
<keyword evidence="3 8" id="KW-0547">Nucleotide-binding</keyword>
<dbReference type="PANTHER" id="PTHR48466">
    <property type="entry name" value="OS10G0509000 PROTEIN-RELATED"/>
    <property type="match status" value="1"/>
</dbReference>
<comment type="caution">
    <text evidence="11">The sequence shown here is derived from an EMBL/GenBank/DDBJ whole genome shotgun (WGS) entry which is preliminary data.</text>
</comment>
<comment type="similarity">
    <text evidence="8">Belongs to the DNA mismatch repair MutS family. MutS2 subfamily.</text>
</comment>
<dbReference type="InterPro" id="IPR002625">
    <property type="entry name" value="Smr_dom"/>
</dbReference>
<dbReference type="SUPFAM" id="SSF48334">
    <property type="entry name" value="DNA repair protein MutS, domain III"/>
    <property type="match status" value="1"/>
</dbReference>
<evidence type="ECO:0000256" key="5">
    <source>
        <dbReference type="ARBA" id="ARBA00022840"/>
    </source>
</evidence>
<evidence type="ECO:0000256" key="4">
    <source>
        <dbReference type="ARBA" id="ARBA00022801"/>
    </source>
</evidence>
<evidence type="ECO:0000259" key="10">
    <source>
        <dbReference type="PROSITE" id="PS50828"/>
    </source>
</evidence>
<feature type="coiled-coil region" evidence="9">
    <location>
        <begin position="567"/>
        <end position="637"/>
    </location>
</feature>
<keyword evidence="7 8" id="KW-0238">DNA-binding</keyword>
<keyword evidence="9" id="KW-0175">Coiled coil</keyword>
<evidence type="ECO:0000256" key="6">
    <source>
        <dbReference type="ARBA" id="ARBA00022884"/>
    </source>
</evidence>
<dbReference type="GO" id="GO:0005524">
    <property type="term" value="F:ATP binding"/>
    <property type="evidence" value="ECO:0007669"/>
    <property type="project" value="UniProtKB-UniRule"/>
</dbReference>
<dbReference type="SUPFAM" id="SSF160443">
    <property type="entry name" value="SMR domain-like"/>
    <property type="match status" value="1"/>
</dbReference>
<dbReference type="GO" id="GO:0045910">
    <property type="term" value="P:negative regulation of DNA recombination"/>
    <property type="evidence" value="ECO:0007669"/>
    <property type="project" value="InterPro"/>
</dbReference>
<accession>A0A133Y6E0</accession>
<evidence type="ECO:0000256" key="3">
    <source>
        <dbReference type="ARBA" id="ARBA00022741"/>
    </source>
</evidence>
<feature type="coiled-coil region" evidence="9">
    <location>
        <begin position="179"/>
        <end position="213"/>
    </location>
</feature>
<evidence type="ECO:0000256" key="9">
    <source>
        <dbReference type="SAM" id="Coils"/>
    </source>
</evidence>
<dbReference type="STRING" id="1497955.HMPREF1872_01494"/>
<dbReference type="EC" id="3.6.4.-" evidence="8"/>
<dbReference type="GO" id="GO:0006298">
    <property type="term" value="P:mismatch repair"/>
    <property type="evidence" value="ECO:0007669"/>
    <property type="project" value="InterPro"/>
</dbReference>
<keyword evidence="2 8" id="KW-0699">rRNA-binding</keyword>
<dbReference type="SMART" id="SM00534">
    <property type="entry name" value="MUTSac"/>
    <property type="match status" value="1"/>
</dbReference>
<dbReference type="Proteomes" id="UP000070080">
    <property type="component" value="Unassembled WGS sequence"/>
</dbReference>